<dbReference type="GO" id="GO:0016491">
    <property type="term" value="F:oxidoreductase activity"/>
    <property type="evidence" value="ECO:0007669"/>
    <property type="project" value="UniProtKB-KW"/>
</dbReference>
<sequence length="242" mass="27255">MKNKLKNKNILITGASDGIGKQIAFTYGSNDANIIALGQSQSGLEDLDTLLSEYNAKTTLVPIDLKNYQLIHELEKKLCEKYNKLDAIILNAATLGTLSPITHIDETEWNDTFSVNLTSNIIILKVFEHFLKKSDAPQIFFMTSDIINDKKPFWGLYSATKAALEKIAYSYAAEVRNLKIKVNLVDPGKVNTKLRLKAYPGENKLLLTQPEDLSAFFIDIIFNENISSSELISYEKWKNENT</sequence>
<name>A0A368DPJ0_9PROT</name>
<evidence type="ECO:0000256" key="2">
    <source>
        <dbReference type="ARBA" id="ARBA00023002"/>
    </source>
</evidence>
<dbReference type="PANTHER" id="PTHR42901:SF1">
    <property type="entry name" value="ALCOHOL DEHYDROGENASE"/>
    <property type="match status" value="1"/>
</dbReference>
<keyword evidence="2" id="KW-0560">Oxidoreductase</keyword>
<dbReference type="AlphaFoldDB" id="A0A368DPJ0"/>
<evidence type="ECO:0000256" key="1">
    <source>
        <dbReference type="ARBA" id="ARBA00006484"/>
    </source>
</evidence>
<protein>
    <submittedName>
        <fullName evidence="3">SDR family NAD(P)-dependent oxidoreductase</fullName>
    </submittedName>
</protein>
<reference evidence="3 4" key="1">
    <citation type="journal article" date="2018" name="Microbiome">
        <title>Fine metagenomic profile of the Mediterranean stratified and mixed water columns revealed by assembly and recruitment.</title>
        <authorList>
            <person name="Haro-Moreno J.M."/>
            <person name="Lopez-Perez M."/>
            <person name="De La Torre J.R."/>
            <person name="Picazo A."/>
            <person name="Camacho A."/>
            <person name="Rodriguez-Valera F."/>
        </authorList>
    </citation>
    <scope>NUCLEOTIDE SEQUENCE [LARGE SCALE GENOMIC DNA]</scope>
    <source>
        <strain evidence="3">MED-G57</strain>
    </source>
</reference>
<evidence type="ECO:0000313" key="4">
    <source>
        <dbReference type="Proteomes" id="UP000253570"/>
    </source>
</evidence>
<evidence type="ECO:0000313" key="3">
    <source>
        <dbReference type="EMBL" id="RCL73750.1"/>
    </source>
</evidence>
<proteinExistence type="inferred from homology"/>
<accession>A0A368DPJ0</accession>
<dbReference type="EMBL" id="QOQD01000005">
    <property type="protein sequence ID" value="RCL73750.1"/>
    <property type="molecule type" value="Genomic_DNA"/>
</dbReference>
<dbReference type="PANTHER" id="PTHR42901">
    <property type="entry name" value="ALCOHOL DEHYDROGENASE"/>
    <property type="match status" value="1"/>
</dbReference>
<dbReference type="Pfam" id="PF00106">
    <property type="entry name" value="adh_short"/>
    <property type="match status" value="1"/>
</dbReference>
<dbReference type="Proteomes" id="UP000253570">
    <property type="component" value="Unassembled WGS sequence"/>
</dbReference>
<dbReference type="SUPFAM" id="SSF51735">
    <property type="entry name" value="NAD(P)-binding Rossmann-fold domains"/>
    <property type="match status" value="1"/>
</dbReference>
<gene>
    <name evidence="3" type="ORF">DBW71_02940</name>
</gene>
<dbReference type="Gene3D" id="3.40.50.720">
    <property type="entry name" value="NAD(P)-binding Rossmann-like Domain"/>
    <property type="match status" value="1"/>
</dbReference>
<dbReference type="InterPro" id="IPR036291">
    <property type="entry name" value="NAD(P)-bd_dom_sf"/>
</dbReference>
<organism evidence="3 4">
    <name type="scientific">PS1 clade bacterium</name>
    <dbReference type="NCBI Taxonomy" id="2175152"/>
    <lineage>
        <taxon>Bacteria</taxon>
        <taxon>Pseudomonadati</taxon>
        <taxon>Pseudomonadota</taxon>
        <taxon>Alphaproteobacteria</taxon>
        <taxon>PS1 clade</taxon>
    </lineage>
</organism>
<comment type="caution">
    <text evidence="3">The sequence shown here is derived from an EMBL/GenBank/DDBJ whole genome shotgun (WGS) entry which is preliminary data.</text>
</comment>
<dbReference type="PRINTS" id="PR00081">
    <property type="entry name" value="GDHRDH"/>
</dbReference>
<comment type="similarity">
    <text evidence="1">Belongs to the short-chain dehydrogenases/reductases (SDR) family.</text>
</comment>
<dbReference type="InterPro" id="IPR002347">
    <property type="entry name" value="SDR_fam"/>
</dbReference>